<evidence type="ECO:0000313" key="2">
    <source>
        <dbReference type="Proteomes" id="UP000001861"/>
    </source>
</evidence>
<reference evidence="1 2" key="1">
    <citation type="journal article" date="2010" name="Proc. Natl. Acad. Sci. U.S.A.">
        <title>Insights into evolution of multicellular fungi from the assembled chromosomes of the mushroom Coprinopsis cinerea (Coprinus cinereus).</title>
        <authorList>
            <person name="Stajich J.E."/>
            <person name="Wilke S.K."/>
            <person name="Ahren D."/>
            <person name="Au C.H."/>
            <person name="Birren B.W."/>
            <person name="Borodovsky M."/>
            <person name="Burns C."/>
            <person name="Canback B."/>
            <person name="Casselton L.A."/>
            <person name="Cheng C.K."/>
            <person name="Deng J."/>
            <person name="Dietrich F.S."/>
            <person name="Fargo D.C."/>
            <person name="Farman M.L."/>
            <person name="Gathman A.C."/>
            <person name="Goldberg J."/>
            <person name="Guigo R."/>
            <person name="Hoegger P.J."/>
            <person name="Hooker J.B."/>
            <person name="Huggins A."/>
            <person name="James T.Y."/>
            <person name="Kamada T."/>
            <person name="Kilaru S."/>
            <person name="Kodira C."/>
            <person name="Kues U."/>
            <person name="Kupfer D."/>
            <person name="Kwan H.S."/>
            <person name="Lomsadze A."/>
            <person name="Li W."/>
            <person name="Lilly W.W."/>
            <person name="Ma L.J."/>
            <person name="Mackey A.J."/>
            <person name="Manning G."/>
            <person name="Martin F."/>
            <person name="Muraguchi H."/>
            <person name="Natvig D.O."/>
            <person name="Palmerini H."/>
            <person name="Ramesh M.A."/>
            <person name="Rehmeyer C.J."/>
            <person name="Roe B.A."/>
            <person name="Shenoy N."/>
            <person name="Stanke M."/>
            <person name="Ter-Hovhannisyan V."/>
            <person name="Tunlid A."/>
            <person name="Velagapudi R."/>
            <person name="Vision T.J."/>
            <person name="Zeng Q."/>
            <person name="Zolan M.E."/>
            <person name="Pukkila P.J."/>
        </authorList>
    </citation>
    <scope>NUCLEOTIDE SEQUENCE [LARGE SCALE GENOMIC DNA]</scope>
    <source>
        <strain evidence="2">Okayama-7 / 130 / ATCC MYA-4618 / FGSC 9003</strain>
    </source>
</reference>
<dbReference type="AlphaFoldDB" id="A8N0F4"/>
<dbReference type="RefSeq" id="XP_001828404.1">
    <property type="nucleotide sequence ID" value="XM_001828352.1"/>
</dbReference>
<proteinExistence type="predicted"/>
<dbReference type="GeneID" id="6004826"/>
<dbReference type="VEuPathDB" id="FungiDB:CC1G_04375"/>
<protein>
    <submittedName>
        <fullName evidence="1">F-box domain-containing protein</fullName>
    </submittedName>
</protein>
<sequence>MKSWPSSHLHVTTVERLLKRKFFQLGLPDDIAHAARSDHGEADGAVQRKAVPLRKEYRRKHFQLFLEQEREKAANGPNPLHVREQTEMLDFCKRRIAHLGGLSARLDQTTEVYLDVCTKTGPPREHGDQVPESEKMSVAEVKDLVSETLTQYRHLQDMVLEELNHLQKPTPALLAIEAEMEEYATKVRACRSLTSKWRQFPNEIWTRIFESFVFSTPPPATSFSNATFLPPALLLCAVCKLWRAIATTSPVLWHLVHVHTFVFPDGSKDSDGMFIARQELAKTIVVLDRIKAYPWSLSLDVQHCWDAEAWGGLAPFGNAIHPPSPSHETHPDPRHQIRPSSLLQHPSFAHLARVRIKGVSFQSDVSSIVFASAKHVLLQCTASEYYHDWTWDVDTSPSKPFPRFPAATTMVLHCGTPLHPAGVNLEGCPWANLTHLAISPLEHQTCQSILRLAPSVERCYFWIRSRRDNDPPRDITEGLPPLPSGTVKSKVSELTSLHKNLFSIPITGLEFPDLKTLRVVIHGYPPDVFTWAPSNAAHFSSLRRLCMAGTGLFSVEEYIIPILSMTPQLSELMVLLKVDYKILFEWLTFDPNRPRLQHLRYLTVFYAFKDPTSSGFDCTRRYTMSALDELVAVIRSRSVQRDEVSPAQTPDPLVHARVWFQSGKLSSGCIKRLQTGLKPYPPGFSLEAKIMGDGVLKVPHVERTRHWDEGFMSCFDRANRSFISSYV</sequence>
<name>A8N0F4_COPC7</name>
<dbReference type="EMBL" id="AACS02000001">
    <property type="protein sequence ID" value="EAU93396.1"/>
    <property type="molecule type" value="Genomic_DNA"/>
</dbReference>
<accession>A8N0F4</accession>
<dbReference type="InParanoid" id="A8N0F4"/>
<evidence type="ECO:0000313" key="1">
    <source>
        <dbReference type="EMBL" id="EAU93396.1"/>
    </source>
</evidence>
<comment type="caution">
    <text evidence="1">The sequence shown here is derived from an EMBL/GenBank/DDBJ whole genome shotgun (WGS) entry which is preliminary data.</text>
</comment>
<dbReference type="Proteomes" id="UP000001861">
    <property type="component" value="Unassembled WGS sequence"/>
</dbReference>
<gene>
    <name evidence="1" type="ORF">CC1G_04375</name>
</gene>
<organism evidence="1 2">
    <name type="scientific">Coprinopsis cinerea (strain Okayama-7 / 130 / ATCC MYA-4618 / FGSC 9003)</name>
    <name type="common">Inky cap fungus</name>
    <name type="synonym">Hormographiella aspergillata</name>
    <dbReference type="NCBI Taxonomy" id="240176"/>
    <lineage>
        <taxon>Eukaryota</taxon>
        <taxon>Fungi</taxon>
        <taxon>Dikarya</taxon>
        <taxon>Basidiomycota</taxon>
        <taxon>Agaricomycotina</taxon>
        <taxon>Agaricomycetes</taxon>
        <taxon>Agaricomycetidae</taxon>
        <taxon>Agaricales</taxon>
        <taxon>Agaricineae</taxon>
        <taxon>Psathyrellaceae</taxon>
        <taxon>Coprinopsis</taxon>
    </lineage>
</organism>
<keyword evidence="2" id="KW-1185">Reference proteome</keyword>
<dbReference type="OrthoDB" id="3270987at2759"/>
<dbReference type="KEGG" id="cci:CC1G_04375"/>